<dbReference type="AlphaFoldDB" id="A0ABC8M8F3"/>
<keyword evidence="3" id="KW-1185">Reference proteome</keyword>
<evidence type="ECO:0000313" key="3">
    <source>
        <dbReference type="Proteomes" id="UP001642260"/>
    </source>
</evidence>
<dbReference type="SUPFAM" id="SSF50249">
    <property type="entry name" value="Nucleic acid-binding proteins"/>
    <property type="match status" value="1"/>
</dbReference>
<feature type="domain" description="Replication protein A 70 kDa DNA-binding subunit B/D first OB fold" evidence="1">
    <location>
        <begin position="4"/>
        <end position="80"/>
    </location>
</feature>
<dbReference type="Proteomes" id="UP001642260">
    <property type="component" value="Unassembled WGS sequence"/>
</dbReference>
<protein>
    <recommendedName>
        <fullName evidence="1">Replication protein A 70 kDa DNA-binding subunit B/D first OB fold domain-containing protein</fullName>
    </recommendedName>
</protein>
<proteinExistence type="predicted"/>
<accession>A0ABC8M8F3</accession>
<dbReference type="Pfam" id="PF02721">
    <property type="entry name" value="DUF223"/>
    <property type="match status" value="1"/>
</dbReference>
<name>A0ABC8M8F3_ERUVS</name>
<sequence length="82" mass="9266">MSVHTSLDDLSLDIRKPAVCVTLISKWVTITGTMLKKSAMVFADQKGTTIEGTLYEEFKASNQITMDEGDWFVIRNFKLTTF</sequence>
<dbReference type="EMBL" id="CAKOAT010980709">
    <property type="protein sequence ID" value="CAH8392087.1"/>
    <property type="molecule type" value="Genomic_DNA"/>
</dbReference>
<gene>
    <name evidence="2" type="ORF">ERUC_LOCUS44570</name>
</gene>
<organism evidence="2 3">
    <name type="scientific">Eruca vesicaria subsp. sativa</name>
    <name type="common">Garden rocket</name>
    <name type="synonym">Eruca sativa</name>
    <dbReference type="NCBI Taxonomy" id="29727"/>
    <lineage>
        <taxon>Eukaryota</taxon>
        <taxon>Viridiplantae</taxon>
        <taxon>Streptophyta</taxon>
        <taxon>Embryophyta</taxon>
        <taxon>Tracheophyta</taxon>
        <taxon>Spermatophyta</taxon>
        <taxon>Magnoliopsida</taxon>
        <taxon>eudicotyledons</taxon>
        <taxon>Gunneridae</taxon>
        <taxon>Pentapetalae</taxon>
        <taxon>rosids</taxon>
        <taxon>malvids</taxon>
        <taxon>Brassicales</taxon>
        <taxon>Brassicaceae</taxon>
        <taxon>Brassiceae</taxon>
        <taxon>Eruca</taxon>
    </lineage>
</organism>
<reference evidence="2 3" key="1">
    <citation type="submission" date="2022-03" db="EMBL/GenBank/DDBJ databases">
        <authorList>
            <person name="Macdonald S."/>
            <person name="Ahmed S."/>
            <person name="Newling K."/>
        </authorList>
    </citation>
    <scope>NUCLEOTIDE SEQUENCE [LARGE SCALE GENOMIC DNA]</scope>
</reference>
<evidence type="ECO:0000313" key="2">
    <source>
        <dbReference type="EMBL" id="CAH8392087.1"/>
    </source>
</evidence>
<comment type="caution">
    <text evidence="2">The sequence shown here is derived from an EMBL/GenBank/DDBJ whole genome shotgun (WGS) entry which is preliminary data.</text>
</comment>
<dbReference type="InterPro" id="IPR012340">
    <property type="entry name" value="NA-bd_OB-fold"/>
</dbReference>
<evidence type="ECO:0000259" key="1">
    <source>
        <dbReference type="Pfam" id="PF02721"/>
    </source>
</evidence>
<dbReference type="InterPro" id="IPR003871">
    <property type="entry name" value="RFA1B/D_OB_1st"/>
</dbReference>